<reference evidence="12" key="2">
    <citation type="journal article" date="2021" name="PeerJ">
        <title>Extensive microbial diversity within the chicken gut microbiome revealed by metagenomics and culture.</title>
        <authorList>
            <person name="Gilroy R."/>
            <person name="Ravi A."/>
            <person name="Getino M."/>
            <person name="Pursley I."/>
            <person name="Horton D.L."/>
            <person name="Alikhan N.F."/>
            <person name="Baker D."/>
            <person name="Gharbi K."/>
            <person name="Hall N."/>
            <person name="Watson M."/>
            <person name="Adriaenssens E.M."/>
            <person name="Foster-Nyarko E."/>
            <person name="Jarju S."/>
            <person name="Secka A."/>
            <person name="Antonio M."/>
            <person name="Oren A."/>
            <person name="Chaudhuri R.R."/>
            <person name="La Ragione R."/>
            <person name="Hildebrand F."/>
            <person name="Pallen M.J."/>
        </authorList>
    </citation>
    <scope>NUCLEOTIDE SEQUENCE</scope>
    <source>
        <strain evidence="12">B1-16210</strain>
    </source>
</reference>
<comment type="catalytic activity">
    <reaction evidence="9 10">
        <text>Release of signal peptides from bacterial membrane prolipoproteins. Hydrolyzes -Xaa-Yaa-Zaa-|-(S,diacylglyceryl)Cys-, in which Xaa is hydrophobic (preferably Leu), and Yaa (Ala or Ser) and Zaa (Gly or Ala) have small, neutral side chains.</text>
        <dbReference type="EC" id="3.4.23.36"/>
    </reaction>
</comment>
<keyword evidence="3 9" id="KW-0645">Protease</keyword>
<keyword evidence="4 9" id="KW-0812">Transmembrane</keyword>
<dbReference type="HAMAP" id="MF_00161">
    <property type="entry name" value="LspA"/>
    <property type="match status" value="1"/>
</dbReference>
<dbReference type="GO" id="GO:0005886">
    <property type="term" value="C:plasma membrane"/>
    <property type="evidence" value="ECO:0007669"/>
    <property type="project" value="UniProtKB-SubCell"/>
</dbReference>
<dbReference type="GO" id="GO:0004190">
    <property type="term" value="F:aspartic-type endopeptidase activity"/>
    <property type="evidence" value="ECO:0007669"/>
    <property type="project" value="UniProtKB-UniRule"/>
</dbReference>
<dbReference type="PRINTS" id="PR00781">
    <property type="entry name" value="LIPOSIGPTASE"/>
</dbReference>
<evidence type="ECO:0000256" key="7">
    <source>
        <dbReference type="ARBA" id="ARBA00022989"/>
    </source>
</evidence>
<evidence type="ECO:0000256" key="9">
    <source>
        <dbReference type="HAMAP-Rule" id="MF_00161"/>
    </source>
</evidence>
<keyword evidence="6 9" id="KW-0378">Hydrolase</keyword>
<dbReference type="PANTHER" id="PTHR33695:SF1">
    <property type="entry name" value="LIPOPROTEIN SIGNAL PEPTIDASE"/>
    <property type="match status" value="1"/>
</dbReference>
<evidence type="ECO:0000256" key="1">
    <source>
        <dbReference type="ARBA" id="ARBA00006139"/>
    </source>
</evidence>
<dbReference type="Pfam" id="PF01252">
    <property type="entry name" value="Peptidase_A8"/>
    <property type="match status" value="1"/>
</dbReference>
<dbReference type="GO" id="GO:0006508">
    <property type="term" value="P:proteolysis"/>
    <property type="evidence" value="ECO:0007669"/>
    <property type="project" value="UniProtKB-KW"/>
</dbReference>
<comment type="caution">
    <text evidence="12">The sequence shown here is derived from an EMBL/GenBank/DDBJ whole genome shotgun (WGS) entry which is preliminary data.</text>
</comment>
<dbReference type="EC" id="3.4.23.36" evidence="9"/>
<gene>
    <name evidence="9 12" type="primary">lspA</name>
    <name evidence="12" type="ORF">IAC77_02960</name>
</gene>
<keyword evidence="8 9" id="KW-0472">Membrane</keyword>
<dbReference type="Proteomes" id="UP000721442">
    <property type="component" value="Unassembled WGS sequence"/>
</dbReference>
<comment type="subcellular location">
    <subcellularLocation>
        <location evidence="9">Cell membrane</location>
        <topology evidence="9">Multi-pass membrane protein</topology>
    </subcellularLocation>
</comment>
<accession>A0A940DEG0</accession>
<proteinExistence type="inferred from homology"/>
<keyword evidence="5 9" id="KW-0064">Aspartyl protease</keyword>
<evidence type="ECO:0000256" key="8">
    <source>
        <dbReference type="ARBA" id="ARBA00023136"/>
    </source>
</evidence>
<comment type="function">
    <text evidence="9 10">This protein specifically catalyzes the removal of signal peptides from prolipoproteins.</text>
</comment>
<evidence type="ECO:0000256" key="2">
    <source>
        <dbReference type="ARBA" id="ARBA00022475"/>
    </source>
</evidence>
<feature type="transmembrane region" description="Helical" evidence="9">
    <location>
        <begin position="6"/>
        <end position="28"/>
    </location>
</feature>
<evidence type="ECO:0000256" key="3">
    <source>
        <dbReference type="ARBA" id="ARBA00022670"/>
    </source>
</evidence>
<sequence>MKHKLLKIISVIFGVVIVDQIIKGWLIHQVMHTVPAFISYSAVPVPPQGAILFQAFDFSWLSLYIHFLWNTGTAFSLFRALGHALPIVLIILTGAIIGFLLYYLFKRAHKYECIPLALIVGGAIGNLIDRVRFGAVVDYLHVSIFGWDKFPTFNFADMCVVIGCGLYLISYVIYTKKQKRELTSKEK</sequence>
<feature type="active site" evidence="9">
    <location>
        <position position="157"/>
    </location>
</feature>
<keyword evidence="2 9" id="KW-1003">Cell membrane</keyword>
<dbReference type="NCBIfam" id="TIGR00077">
    <property type="entry name" value="lspA"/>
    <property type="match status" value="1"/>
</dbReference>
<organism evidence="12 13">
    <name type="scientific">Candidatus Enterousia excrementavium</name>
    <dbReference type="NCBI Taxonomy" id="2840789"/>
    <lineage>
        <taxon>Bacteria</taxon>
        <taxon>Pseudomonadati</taxon>
        <taxon>Pseudomonadota</taxon>
        <taxon>Alphaproteobacteria</taxon>
        <taxon>Candidatus Enterousia</taxon>
    </lineage>
</organism>
<evidence type="ECO:0000256" key="11">
    <source>
        <dbReference type="RuleBase" id="RU004181"/>
    </source>
</evidence>
<name>A0A940DEG0_9PROT</name>
<dbReference type="EMBL" id="JADINE010000036">
    <property type="protein sequence ID" value="MBO8407397.1"/>
    <property type="molecule type" value="Genomic_DNA"/>
</dbReference>
<feature type="transmembrane region" description="Helical" evidence="9">
    <location>
        <begin position="155"/>
        <end position="174"/>
    </location>
</feature>
<dbReference type="AlphaFoldDB" id="A0A940DEG0"/>
<dbReference type="InterPro" id="IPR001872">
    <property type="entry name" value="Peptidase_A8"/>
</dbReference>
<evidence type="ECO:0000256" key="10">
    <source>
        <dbReference type="RuleBase" id="RU000594"/>
    </source>
</evidence>
<evidence type="ECO:0000313" key="13">
    <source>
        <dbReference type="Proteomes" id="UP000721442"/>
    </source>
</evidence>
<comment type="pathway">
    <text evidence="9">Protein modification; lipoprotein biosynthesis (signal peptide cleavage).</text>
</comment>
<reference evidence="12" key="1">
    <citation type="submission" date="2020-10" db="EMBL/GenBank/DDBJ databases">
        <authorList>
            <person name="Gilroy R."/>
        </authorList>
    </citation>
    <scope>NUCLEOTIDE SEQUENCE</scope>
    <source>
        <strain evidence="12">B1-16210</strain>
    </source>
</reference>
<evidence type="ECO:0000256" key="6">
    <source>
        <dbReference type="ARBA" id="ARBA00022801"/>
    </source>
</evidence>
<dbReference type="PROSITE" id="PS00855">
    <property type="entry name" value="SPASE_II"/>
    <property type="match status" value="1"/>
</dbReference>
<feature type="transmembrane region" description="Helical" evidence="9">
    <location>
        <begin position="116"/>
        <end position="135"/>
    </location>
</feature>
<comment type="similarity">
    <text evidence="1 9 11">Belongs to the peptidase A8 family.</text>
</comment>
<dbReference type="PANTHER" id="PTHR33695">
    <property type="entry name" value="LIPOPROTEIN SIGNAL PEPTIDASE"/>
    <property type="match status" value="1"/>
</dbReference>
<protein>
    <recommendedName>
        <fullName evidence="9">Lipoprotein signal peptidase</fullName>
        <ecNumber evidence="9">3.4.23.36</ecNumber>
    </recommendedName>
    <alternativeName>
        <fullName evidence="9">Prolipoprotein signal peptidase</fullName>
    </alternativeName>
    <alternativeName>
        <fullName evidence="9">Signal peptidase II</fullName>
        <shortName evidence="9">SPase II</shortName>
    </alternativeName>
</protein>
<feature type="active site" evidence="9">
    <location>
        <position position="138"/>
    </location>
</feature>
<evidence type="ECO:0000256" key="5">
    <source>
        <dbReference type="ARBA" id="ARBA00022750"/>
    </source>
</evidence>
<evidence type="ECO:0000256" key="4">
    <source>
        <dbReference type="ARBA" id="ARBA00022692"/>
    </source>
</evidence>
<feature type="transmembrane region" description="Helical" evidence="9">
    <location>
        <begin position="81"/>
        <end position="104"/>
    </location>
</feature>
<keyword evidence="7 9" id="KW-1133">Transmembrane helix</keyword>
<evidence type="ECO:0000313" key="12">
    <source>
        <dbReference type="EMBL" id="MBO8407397.1"/>
    </source>
</evidence>